<reference evidence="2" key="2">
    <citation type="journal article" date="2015" name="Data Brief">
        <title>Shoot transcriptome of the giant reed, Arundo donax.</title>
        <authorList>
            <person name="Barrero R.A."/>
            <person name="Guerrero F.D."/>
            <person name="Moolhuijzen P."/>
            <person name="Goolsby J.A."/>
            <person name="Tidwell J."/>
            <person name="Bellgard S.E."/>
            <person name="Bellgard M.I."/>
        </authorList>
    </citation>
    <scope>NUCLEOTIDE SEQUENCE</scope>
    <source>
        <tissue evidence="2">Shoot tissue taken approximately 20 cm above the soil surface</tissue>
    </source>
</reference>
<keyword evidence="1" id="KW-1133">Transmembrane helix</keyword>
<reference evidence="2" key="1">
    <citation type="submission" date="2014-09" db="EMBL/GenBank/DDBJ databases">
        <authorList>
            <person name="Magalhaes I.L.F."/>
            <person name="Oliveira U."/>
            <person name="Santos F.R."/>
            <person name="Vidigal T.H.D.A."/>
            <person name="Brescovit A.D."/>
            <person name="Santos A.J."/>
        </authorList>
    </citation>
    <scope>NUCLEOTIDE SEQUENCE</scope>
    <source>
        <tissue evidence="2">Shoot tissue taken approximately 20 cm above the soil surface</tissue>
    </source>
</reference>
<evidence type="ECO:0000313" key="2">
    <source>
        <dbReference type="EMBL" id="JAE09699.1"/>
    </source>
</evidence>
<feature type="transmembrane region" description="Helical" evidence="1">
    <location>
        <begin position="12"/>
        <end position="31"/>
    </location>
</feature>
<accession>A0A0A9FEQ6</accession>
<name>A0A0A9FEQ6_ARUDO</name>
<organism evidence="2">
    <name type="scientific">Arundo donax</name>
    <name type="common">Giant reed</name>
    <name type="synonym">Donax arundinaceus</name>
    <dbReference type="NCBI Taxonomy" id="35708"/>
    <lineage>
        <taxon>Eukaryota</taxon>
        <taxon>Viridiplantae</taxon>
        <taxon>Streptophyta</taxon>
        <taxon>Embryophyta</taxon>
        <taxon>Tracheophyta</taxon>
        <taxon>Spermatophyta</taxon>
        <taxon>Magnoliopsida</taxon>
        <taxon>Liliopsida</taxon>
        <taxon>Poales</taxon>
        <taxon>Poaceae</taxon>
        <taxon>PACMAD clade</taxon>
        <taxon>Arundinoideae</taxon>
        <taxon>Arundineae</taxon>
        <taxon>Arundo</taxon>
    </lineage>
</organism>
<evidence type="ECO:0000256" key="1">
    <source>
        <dbReference type="SAM" id="Phobius"/>
    </source>
</evidence>
<sequence>MVQEFTRAFEICQVHIFFFLSFFFGFCFGSTPKQEWEPIAMRFLFGESYKCITNRL</sequence>
<dbReference type="AlphaFoldDB" id="A0A0A9FEQ6"/>
<dbReference type="EMBL" id="GBRH01188197">
    <property type="protein sequence ID" value="JAE09699.1"/>
    <property type="molecule type" value="Transcribed_RNA"/>
</dbReference>
<keyword evidence="1" id="KW-0812">Transmembrane</keyword>
<keyword evidence="1" id="KW-0472">Membrane</keyword>
<protein>
    <submittedName>
        <fullName evidence="2">Uncharacterized protein</fullName>
    </submittedName>
</protein>
<proteinExistence type="predicted"/>